<dbReference type="Proteomes" id="UP001497512">
    <property type="component" value="Chromosome 6"/>
</dbReference>
<protein>
    <submittedName>
        <fullName evidence="2">Uncharacterized protein</fullName>
    </submittedName>
</protein>
<dbReference type="EMBL" id="OZ019898">
    <property type="protein sequence ID" value="CAK9228852.1"/>
    <property type="molecule type" value="Genomic_DNA"/>
</dbReference>
<sequence>MAPRTGRATNKAHNKAKGERNKKEEKVLPAVIDIIINNVLPPPGKQVTLKGITTDKVLDVNVETCHLTNISFHHEASKTDL</sequence>
<evidence type="ECO:0000313" key="3">
    <source>
        <dbReference type="Proteomes" id="UP001497512"/>
    </source>
</evidence>
<keyword evidence="3" id="KW-1185">Reference proteome</keyword>
<proteinExistence type="predicted"/>
<name>A0ABP0UTK5_9BRYO</name>
<feature type="region of interest" description="Disordered" evidence="1">
    <location>
        <begin position="1"/>
        <end position="24"/>
    </location>
</feature>
<reference evidence="2" key="1">
    <citation type="submission" date="2024-02" db="EMBL/GenBank/DDBJ databases">
        <authorList>
            <consortium name="ELIXIR-Norway"/>
            <consortium name="Elixir Norway"/>
        </authorList>
    </citation>
    <scope>NUCLEOTIDE SEQUENCE</scope>
</reference>
<accession>A0ABP0UTK5</accession>
<organism evidence="2 3">
    <name type="scientific">Sphagnum troendelagicum</name>
    <dbReference type="NCBI Taxonomy" id="128251"/>
    <lineage>
        <taxon>Eukaryota</taxon>
        <taxon>Viridiplantae</taxon>
        <taxon>Streptophyta</taxon>
        <taxon>Embryophyta</taxon>
        <taxon>Bryophyta</taxon>
        <taxon>Sphagnophytina</taxon>
        <taxon>Sphagnopsida</taxon>
        <taxon>Sphagnales</taxon>
        <taxon>Sphagnaceae</taxon>
        <taxon>Sphagnum</taxon>
    </lineage>
</organism>
<evidence type="ECO:0000256" key="1">
    <source>
        <dbReference type="SAM" id="MobiDB-lite"/>
    </source>
</evidence>
<gene>
    <name evidence="2" type="ORF">CSSPTR1EN2_LOCUS19440</name>
</gene>
<evidence type="ECO:0000313" key="2">
    <source>
        <dbReference type="EMBL" id="CAK9228852.1"/>
    </source>
</evidence>